<dbReference type="PANTHER" id="PTHR30212:SF2">
    <property type="entry name" value="PROTEIN YIIM"/>
    <property type="match status" value="1"/>
</dbReference>
<dbReference type="GO" id="GO:0030151">
    <property type="term" value="F:molybdenum ion binding"/>
    <property type="evidence" value="ECO:0007669"/>
    <property type="project" value="InterPro"/>
</dbReference>
<dbReference type="AlphaFoldDB" id="A0A518BGG1"/>
<dbReference type="PROSITE" id="PS51340">
    <property type="entry name" value="MOSC"/>
    <property type="match status" value="1"/>
</dbReference>
<dbReference type="PANTHER" id="PTHR30212">
    <property type="entry name" value="PROTEIN YIIM"/>
    <property type="match status" value="1"/>
</dbReference>
<keyword evidence="3" id="KW-1185">Reference proteome</keyword>
<evidence type="ECO:0000259" key="1">
    <source>
        <dbReference type="PROSITE" id="PS51340"/>
    </source>
</evidence>
<dbReference type="InterPro" id="IPR011037">
    <property type="entry name" value="Pyrv_Knase-like_insert_dom_sf"/>
</dbReference>
<dbReference type="Pfam" id="PF03473">
    <property type="entry name" value="MOSC"/>
    <property type="match status" value="1"/>
</dbReference>
<dbReference type="GO" id="GO:0003824">
    <property type="term" value="F:catalytic activity"/>
    <property type="evidence" value="ECO:0007669"/>
    <property type="project" value="InterPro"/>
</dbReference>
<reference evidence="2 3" key="1">
    <citation type="submission" date="2019-02" db="EMBL/GenBank/DDBJ databases">
        <title>Deep-cultivation of Planctomycetes and their phenomic and genomic characterization uncovers novel biology.</title>
        <authorList>
            <person name="Wiegand S."/>
            <person name="Jogler M."/>
            <person name="Boedeker C."/>
            <person name="Pinto D."/>
            <person name="Vollmers J."/>
            <person name="Rivas-Marin E."/>
            <person name="Kohn T."/>
            <person name="Peeters S.H."/>
            <person name="Heuer A."/>
            <person name="Rast P."/>
            <person name="Oberbeckmann S."/>
            <person name="Bunk B."/>
            <person name="Jeske O."/>
            <person name="Meyerdierks A."/>
            <person name="Storesund J.E."/>
            <person name="Kallscheuer N."/>
            <person name="Luecker S."/>
            <person name="Lage O.M."/>
            <person name="Pohl T."/>
            <person name="Merkel B.J."/>
            <person name="Hornburger P."/>
            <person name="Mueller R.-W."/>
            <person name="Bruemmer F."/>
            <person name="Labrenz M."/>
            <person name="Spormann A.M."/>
            <person name="Op den Camp H."/>
            <person name="Overmann J."/>
            <person name="Amann R."/>
            <person name="Jetten M.S.M."/>
            <person name="Mascher T."/>
            <person name="Medema M.H."/>
            <person name="Devos D.P."/>
            <person name="Kaster A.-K."/>
            <person name="Ovreas L."/>
            <person name="Rohde M."/>
            <person name="Galperin M.Y."/>
            <person name="Jogler C."/>
        </authorList>
    </citation>
    <scope>NUCLEOTIDE SEQUENCE [LARGE SCALE GENOMIC DNA]</scope>
    <source>
        <strain evidence="2 3">Pla133</strain>
    </source>
</reference>
<dbReference type="Proteomes" id="UP000316921">
    <property type="component" value="Chromosome"/>
</dbReference>
<dbReference type="InterPro" id="IPR005302">
    <property type="entry name" value="MoCF_Sase_C"/>
</dbReference>
<dbReference type="EMBL" id="CP036287">
    <property type="protein sequence ID" value="QDU66046.1"/>
    <property type="molecule type" value="Genomic_DNA"/>
</dbReference>
<name>A0A518BGG1_9BACT</name>
<evidence type="ECO:0000313" key="2">
    <source>
        <dbReference type="EMBL" id="QDU66046.1"/>
    </source>
</evidence>
<dbReference type="RefSeq" id="WP_145063245.1">
    <property type="nucleotide sequence ID" value="NZ_CP036287.1"/>
</dbReference>
<sequence length="182" mass="19618">MRHPNRDELERRWTSCAPSPIETGSVELVVRRPEEGQREVLEHGFLDPVEGLVGDNWQSRGSRATADGSAHPELQLTLMNVRAAEAIAGDRAHWPLAGDQLFVDLDLSESSLPPGTRLQVGTAQIEITAPPHTGCDKFVARFGSAAMAWVSAPQGRSQRLRGVNARVVVAGAVAPGDRICKA</sequence>
<gene>
    <name evidence="2" type="ORF">Pla133_11120</name>
</gene>
<accession>A0A518BGG1</accession>
<evidence type="ECO:0000313" key="3">
    <source>
        <dbReference type="Proteomes" id="UP000316921"/>
    </source>
</evidence>
<dbReference type="GO" id="GO:0030170">
    <property type="term" value="F:pyridoxal phosphate binding"/>
    <property type="evidence" value="ECO:0007669"/>
    <property type="project" value="InterPro"/>
</dbReference>
<proteinExistence type="predicted"/>
<dbReference type="KEGG" id="pbap:Pla133_11120"/>
<protein>
    <recommendedName>
        <fullName evidence="1">MOSC domain-containing protein</fullName>
    </recommendedName>
</protein>
<dbReference type="InterPro" id="IPR052353">
    <property type="entry name" value="Benzoxazolinone_Detox_Enz"/>
</dbReference>
<feature type="domain" description="MOSC" evidence="1">
    <location>
        <begin position="38"/>
        <end position="182"/>
    </location>
</feature>
<organism evidence="2 3">
    <name type="scientific">Engelhardtia mirabilis</name>
    <dbReference type="NCBI Taxonomy" id="2528011"/>
    <lineage>
        <taxon>Bacteria</taxon>
        <taxon>Pseudomonadati</taxon>
        <taxon>Planctomycetota</taxon>
        <taxon>Planctomycetia</taxon>
        <taxon>Planctomycetia incertae sedis</taxon>
        <taxon>Engelhardtia</taxon>
    </lineage>
</organism>
<dbReference type="Gene3D" id="2.40.33.20">
    <property type="entry name" value="PK beta-barrel domain-like"/>
    <property type="match status" value="1"/>
</dbReference>
<dbReference type="SUPFAM" id="SSF50800">
    <property type="entry name" value="PK beta-barrel domain-like"/>
    <property type="match status" value="1"/>
</dbReference>